<feature type="compositionally biased region" description="Acidic residues" evidence="1">
    <location>
        <begin position="361"/>
        <end position="377"/>
    </location>
</feature>
<dbReference type="InParanoid" id="A0A6P4AMR1"/>
<dbReference type="InterPro" id="IPR024975">
    <property type="entry name" value="NOV_C"/>
</dbReference>
<dbReference type="PANTHER" id="PTHR32387">
    <property type="entry name" value="WU:FJ29H11"/>
    <property type="match status" value="1"/>
</dbReference>
<dbReference type="GO" id="GO:0048364">
    <property type="term" value="P:root development"/>
    <property type="evidence" value="ECO:0007669"/>
    <property type="project" value="TreeGrafter"/>
</dbReference>
<dbReference type="FunCoup" id="A0A6P4AMR1">
    <property type="interactions" value="366"/>
</dbReference>
<feature type="region of interest" description="Disordered" evidence="1">
    <location>
        <begin position="1"/>
        <end position="102"/>
    </location>
</feature>
<reference evidence="5" key="1">
    <citation type="submission" date="2025-08" db="UniProtKB">
        <authorList>
            <consortium name="RefSeq"/>
        </authorList>
    </citation>
    <scope>IDENTIFICATION</scope>
    <source>
        <tissue evidence="5">Seedling</tissue>
    </source>
</reference>
<feature type="compositionally biased region" description="Low complexity" evidence="1">
    <location>
        <begin position="68"/>
        <end position="84"/>
    </location>
</feature>
<dbReference type="KEGG" id="zju:107422438"/>
<dbReference type="InterPro" id="IPR052957">
    <property type="entry name" value="Auxin_embryo_med"/>
</dbReference>
<keyword evidence="4" id="KW-1185">Reference proteome</keyword>
<dbReference type="Pfam" id="PF13020">
    <property type="entry name" value="NOV_C"/>
    <property type="match status" value="1"/>
</dbReference>
<protein>
    <submittedName>
        <fullName evidence="5">Protein NO VEIN isoform X1</fullName>
    </submittedName>
</protein>
<dbReference type="SUPFAM" id="SSF55874">
    <property type="entry name" value="ATPase domain of HSP90 chaperone/DNA topoisomerase II/histidine kinase"/>
    <property type="match status" value="1"/>
</dbReference>
<gene>
    <name evidence="5" type="primary">LOC107422438</name>
</gene>
<dbReference type="RefSeq" id="XP_015887372.2">
    <property type="nucleotide sequence ID" value="XM_016031886.4"/>
</dbReference>
<evidence type="ECO:0000313" key="4">
    <source>
        <dbReference type="Proteomes" id="UP001652623"/>
    </source>
</evidence>
<dbReference type="GeneID" id="107422438"/>
<feature type="compositionally biased region" description="Polar residues" evidence="1">
    <location>
        <begin position="29"/>
        <end position="58"/>
    </location>
</feature>
<dbReference type="NCBIfam" id="NF047352">
    <property type="entry name" value="P_loop_sacsin"/>
    <property type="match status" value="1"/>
</dbReference>
<evidence type="ECO:0000313" key="5">
    <source>
        <dbReference type="RefSeq" id="XP_015887372.2"/>
    </source>
</evidence>
<accession>A0A6P4AMR1</accession>
<feature type="compositionally biased region" description="Polar residues" evidence="1">
    <location>
        <begin position="1073"/>
        <end position="1085"/>
    </location>
</feature>
<feature type="domain" description="Sacsin/Nov" evidence="3">
    <location>
        <begin position="1179"/>
        <end position="1273"/>
    </location>
</feature>
<name>A0A6P4AMR1_ZIZJJ</name>
<dbReference type="Proteomes" id="UP001652623">
    <property type="component" value="Chromosome 3"/>
</dbReference>
<sequence>MRGNHPSRFRPTAGGGGGRRQQQQRRPFQASNPNNMPQRFQAPNPTNNMPQRFQAPSPNNMPPFQPANPNVVYTQPQQQYQNQNGGFPLQQFPSPGFHQPQPSQNLRELIEMVDRAVVKARRDLLAAGESVTAWKVSQSALLMLQIDNWGSLGFQMQQVPSLRSLIHIEAKINAFINCFVAVRRITSLYDLEVAICDNEAIGQFEELELGPFLRHPLVQHYFSVNLDTTEVFKITSEEIIALLNRFMYSSKNKDIKVDEFLDFICKKRSVSGKEKLGIRIQSLGMHISAISKARNSESAVLKKHQGTSEPKFDKKCRKRPLSPSQKKLLDERFNAISERVENFSHVNKNFCGKHIKFDSTSSEDEQTDDCKYDDDNDSVSGGHMDFSSQSIKSSEQISSCPYPSATEEMKRLGLKGESCSGLSPASAIQRNYQDGVPAKKQRKYDNPNVIEKSVLPSENSPKTKKFNHMADFSMANDSLGSFISTWKEVCIGHTVTEVFEKMLHFIIQNQLGRKFRITNALRKKIKFIFSSYPFIGLLNVAVSSIKRGMWDSIYDTFQTISQNNLTKTFDGDPESERITVEPSLKNTVEIAEHLDEHPHSVSVEDIISKIATYPELDHDIQNNKKSRMEKLFILFRNLYNCEHWLMEQFSVKEFRSLGYGNFPLFLEKYLSLLPRGLWNFLIGDIGEKPPLEVCMMNHQLVVLVSQASNNLWENGKITKQNISLLLMRQFPFISFEVTENGSLEDFSSIVLKNKNNVISKSVVFSVTLHGTSDAVDSLAQYENDLVESASVGLHGGQIARIPVASTSKDAVKVLLKAPMLSDLNLWSHWDLLFAPSLGPLVPWLLNEVTTDALLCLVTRDGKVIRIDHSATVESFLEAAIKGCPFQTAVQLLSLFSVVGGEKHVPESLLKCHAQYAFKVILKNSLDGIDLNDSANPVLHGKMSCTEEISKVGIGNFGSDLDNNLSKTDIAVASISRFVLDSLKYLPAEFCGFAADIFLFGMRSIIKDAASAILCECSKTERLMLHEIGLSHGVMEWIDDYHAFCSNDATDMVMPTGSCLTAARSEIQLDSRCNQDTSDKSFTSESGIGGSVGDDGHNGQCTKVSSVISGADARIGRDTKHLSEIGEREDAALVIESIRRDEFGLDPSLPEAESSMVRKQHARLGRALHCLSQELYSQDSHFLLELVQNADDNVYPEYVEPTLTFILQDSSIIVLNNERGFSAHNIRALCDVGNSTKKGSNAGYIGQKGIGFKSVFRVTDAPEIHSNGFHVKFDITEGQIGFILPTIIPSCDIGLFSRLAYSGDDQLECNSWNTCIVLPFRSRLKEGTAMKNIISMFSDLHPSLLLFLHRLQCIKFRNLPEDSFTVMRKEIVGDGIVKVSHGNDKMTWFVVSQKLQADFIRRDVQMTEISIAFTLLELENGGYSPHLVQQPVFAFLPLRTYGLKFILQGDFVLPSSREEVDGDSPWNQWLLSEFPGLFVKAERSFCALPYFRENPGRAVAAYMSFVPLVGEAHGFFSVLPRLIISKLRVSNCLLWEGYHNEWVPPCKVVRGWNEQARYLLPDGLLREHLGLGFLDKNIVLSDALAMALGIEEYGPKILLRVMSSLCHTENGLKSMGLGWLSSCLIALYSMLVDSSDRASLGPGVELEFINDLRRIPCIPLSDGRYGTVNEGTIWLHFDALSTGFEGDHGLESFPNLYAKLRIVSPALLTASSPDGSHVDLTMVDKLNRMLYKVGIERLSAHEIIKVHILPAISAERIEDGDENLMIEYVCFVMYHLQSNCSDCHVERESIISELRNKAYILTNNGFKRPAEVSIHFSKEFGNPINIEKLTGFLDINWNEVSISYLKHPINKSLQYGLTNWREFFEGIGIADFVKVAQVEKNIADVLTLFKNLMTEGDLISPGSIAKDWESSELVDLMSIVSREGNNKCCAYLLEVLDTLWDSSFSDKATGYCTSKSAGVSKSFKSSFMSSISDVKWVLSSMDSELHYPKDLYHDCDAVRSILGSSAPYAVPKVRSEKLVSDIGFKTKVTLEDVLEIIKLWRRCETPFKASIMQMSKLYAFIWNEMTTLKKDLAEEFCSGPFIFIPFFSGSKHGDVVSGMFLSPNEVHWKDSTGAMDQMKNINCQHLSADLSRPLNKTLYSFYPNLHDFFVVGCGVHESPPLRSYLQILQQLSSVKLPSQAATSVFKVFLQWTEGLKSGLSPEDVVYLKESLKQIECTVLPTVQDKWVSVHPSFGLVCWCDDRKLKKKFKHVDGIDFVYFGELSKDDKETVKTKVSVLMKTLGIPALSEVVSREAIYYGLADSNLKASLVNWALPYAQRYLYSIHPDKYSQLKQCGFSAPNTLQVVAVEKLFYRDVIKSCGGASDKRIESTCLLQGNILYTTEESDAHTLFMELSRMFFDGVPELHLANFLHMITTMAESGSTEDQTEIFILKTQKIPKLPDEESIWSLKSVSSIPETDELLQTNVVLTNANEQSTSKSKRRAGIHSSWPPADWKTAPGFAYARANGFRTNASVATPSGSSLKKDEDDCQGIFRNDSITPTSIDNDWTFEDDSPTTSTALILSDSNNLEHCGYVYKEADLHSELDPTDSNPISEHPESCSSTFSKRDLCFGTPNPVQAMLTGRLGEHLAFKYFTGKLSNSYVNWVNKENETGLPYDIIIEDQENQENGKEFIEVKSTKSPRKDWFLISSREWQFAMEKGDAFSIAHVVILGNNTARVSVFKNPANLCRLGRLQLVVMMPKQGNEFSVVS</sequence>
<dbReference type="PANTHER" id="PTHR32387:SF0">
    <property type="entry name" value="PROTEIN NO VEIN"/>
    <property type="match status" value="1"/>
</dbReference>
<dbReference type="GO" id="GO:0009793">
    <property type="term" value="P:embryo development ending in seed dormancy"/>
    <property type="evidence" value="ECO:0007669"/>
    <property type="project" value="TreeGrafter"/>
</dbReference>
<dbReference type="GO" id="GO:0010305">
    <property type="term" value="P:leaf vascular tissue pattern formation"/>
    <property type="evidence" value="ECO:0007669"/>
    <property type="project" value="TreeGrafter"/>
</dbReference>
<feature type="domain" description="Protein NO VEIN C-terminal" evidence="2">
    <location>
        <begin position="2623"/>
        <end position="2712"/>
    </location>
</feature>
<dbReference type="InterPro" id="IPR036890">
    <property type="entry name" value="HATPase_C_sf"/>
</dbReference>
<evidence type="ECO:0000256" key="1">
    <source>
        <dbReference type="SAM" id="MobiDB-lite"/>
    </source>
</evidence>
<proteinExistence type="predicted"/>
<feature type="region of interest" description="Disordered" evidence="1">
    <location>
        <begin position="360"/>
        <end position="390"/>
    </location>
</feature>
<dbReference type="GO" id="GO:0005634">
    <property type="term" value="C:nucleus"/>
    <property type="evidence" value="ECO:0007669"/>
    <property type="project" value="TreeGrafter"/>
</dbReference>
<evidence type="ECO:0000259" key="2">
    <source>
        <dbReference type="Pfam" id="PF13020"/>
    </source>
</evidence>
<dbReference type="Gene3D" id="3.30.565.10">
    <property type="entry name" value="Histidine kinase-like ATPase, C-terminal domain"/>
    <property type="match status" value="1"/>
</dbReference>
<dbReference type="InterPro" id="IPR058210">
    <property type="entry name" value="SACS/Nov_dom"/>
</dbReference>
<evidence type="ECO:0000259" key="3">
    <source>
        <dbReference type="Pfam" id="PF25794"/>
    </source>
</evidence>
<organism evidence="4 5">
    <name type="scientific">Ziziphus jujuba</name>
    <name type="common">Chinese jujube</name>
    <name type="synonym">Ziziphus sativa</name>
    <dbReference type="NCBI Taxonomy" id="326968"/>
    <lineage>
        <taxon>Eukaryota</taxon>
        <taxon>Viridiplantae</taxon>
        <taxon>Streptophyta</taxon>
        <taxon>Embryophyta</taxon>
        <taxon>Tracheophyta</taxon>
        <taxon>Spermatophyta</taxon>
        <taxon>Magnoliopsida</taxon>
        <taxon>eudicotyledons</taxon>
        <taxon>Gunneridae</taxon>
        <taxon>Pentapetalae</taxon>
        <taxon>rosids</taxon>
        <taxon>fabids</taxon>
        <taxon>Rosales</taxon>
        <taxon>Rhamnaceae</taxon>
        <taxon>Paliureae</taxon>
        <taxon>Ziziphus</taxon>
    </lineage>
</organism>
<dbReference type="Pfam" id="PF25794">
    <property type="entry name" value="SACS"/>
    <property type="match status" value="1"/>
</dbReference>
<feature type="region of interest" description="Disordered" evidence="1">
    <location>
        <begin position="1073"/>
        <end position="1099"/>
    </location>
</feature>